<feature type="binding site" description="axial binding residue" evidence="6">
    <location>
        <position position="38"/>
    </location>
    <ligand>
        <name>heme c</name>
        <dbReference type="ChEBI" id="CHEBI:61717"/>
        <label>1</label>
    </ligand>
    <ligandPart>
        <name>Fe</name>
        <dbReference type="ChEBI" id="CHEBI:18248"/>
    </ligandPart>
</feature>
<sequence>MKKTILLLLIILSYAFVAQAAYVFKAYNGDVTFNHIEHRRNFTCGDCHNGPPRFIELDHDSAHKLCLGCHKKLGAGPLRHCGDCHKQSS</sequence>
<dbReference type="InterPro" id="IPR036280">
    <property type="entry name" value="Multihaem_cyt_sf"/>
</dbReference>
<keyword evidence="2 6" id="KW-0349">Heme</keyword>
<protein>
    <submittedName>
        <fullName evidence="8">Uncharacterized protein</fullName>
    </submittedName>
</protein>
<dbReference type="EMBL" id="CP000698">
    <property type="protein sequence ID" value="ABQ25504.1"/>
    <property type="molecule type" value="Genomic_DNA"/>
</dbReference>
<dbReference type="GO" id="GO:0009055">
    <property type="term" value="F:electron transfer activity"/>
    <property type="evidence" value="ECO:0007669"/>
    <property type="project" value="InterPro"/>
</dbReference>
<evidence type="ECO:0000256" key="5">
    <source>
        <dbReference type="ARBA" id="ARBA00023004"/>
    </source>
</evidence>
<dbReference type="SUPFAM" id="SSF48695">
    <property type="entry name" value="Multiheme cytochromes"/>
    <property type="match status" value="1"/>
</dbReference>
<proteinExistence type="predicted"/>
<dbReference type="GO" id="GO:0020037">
    <property type="term" value="F:heme binding"/>
    <property type="evidence" value="ECO:0007669"/>
    <property type="project" value="InterPro"/>
</dbReference>
<evidence type="ECO:0000256" key="1">
    <source>
        <dbReference type="ARBA" id="ARBA00022448"/>
    </source>
</evidence>
<feature type="binding site" description="axial binding residue" evidence="6">
    <location>
        <position position="47"/>
    </location>
    <ligand>
        <name>heme c</name>
        <dbReference type="ChEBI" id="CHEBI:61717"/>
        <label>1</label>
    </ligand>
    <ligandPart>
        <name>Fe</name>
        <dbReference type="ChEBI" id="CHEBI:18248"/>
    </ligandPart>
</feature>
<evidence type="ECO:0000313" key="9">
    <source>
        <dbReference type="Proteomes" id="UP000006695"/>
    </source>
</evidence>
<accession>A5GA96</accession>
<keyword evidence="3 6" id="KW-0479">Metal-binding</keyword>
<feature type="binding site" description="axial binding residue" evidence="6">
    <location>
        <position position="44"/>
    </location>
    <ligand>
        <name>heme c</name>
        <dbReference type="ChEBI" id="CHEBI:61717"/>
        <label>1</label>
    </ligand>
    <ligandPart>
        <name>Fe</name>
        <dbReference type="ChEBI" id="CHEBI:18248"/>
    </ligandPart>
</feature>
<dbReference type="GO" id="GO:0046872">
    <property type="term" value="F:metal ion binding"/>
    <property type="evidence" value="ECO:0007669"/>
    <property type="project" value="UniProtKB-KW"/>
</dbReference>
<keyword evidence="5 6" id="KW-0408">Iron</keyword>
<evidence type="ECO:0000313" key="8">
    <source>
        <dbReference type="EMBL" id="ABQ25504.1"/>
    </source>
</evidence>
<feature type="binding site" description="axial binding residue" evidence="6">
    <location>
        <position position="70"/>
    </location>
    <ligand>
        <name>heme c</name>
        <dbReference type="ChEBI" id="CHEBI:61717"/>
        <label>1</label>
    </ligand>
    <ligandPart>
        <name>Fe</name>
        <dbReference type="ChEBI" id="CHEBI:18248"/>
    </ligandPart>
</feature>
<name>A5GA96_GEOUR</name>
<gene>
    <name evidence="8" type="ordered locus">Gura_1303</name>
</gene>
<feature type="chain" id="PRO_5002682154" evidence="7">
    <location>
        <begin position="21"/>
        <end position="89"/>
    </location>
</feature>
<dbReference type="AlphaFoldDB" id="A5GA96"/>
<keyword evidence="1" id="KW-0813">Transport</keyword>
<dbReference type="RefSeq" id="WP_011938222.1">
    <property type="nucleotide sequence ID" value="NC_009483.1"/>
</dbReference>
<feature type="binding site" description="axial binding residue" evidence="6">
    <location>
        <position position="69"/>
    </location>
    <ligand>
        <name>heme c</name>
        <dbReference type="ChEBI" id="CHEBI:61717"/>
        <label>2</label>
    </ligand>
    <ligandPart>
        <name>Fe</name>
        <dbReference type="ChEBI" id="CHEBI:18248"/>
    </ligandPart>
</feature>
<feature type="signal peptide" evidence="7">
    <location>
        <begin position="1"/>
        <end position="20"/>
    </location>
</feature>
<keyword evidence="7" id="KW-0732">Signal</keyword>
<dbReference type="Gene3D" id="3.90.10.10">
    <property type="entry name" value="Cytochrome C3"/>
    <property type="match status" value="1"/>
</dbReference>
<evidence type="ECO:0000256" key="3">
    <source>
        <dbReference type="ARBA" id="ARBA00022723"/>
    </source>
</evidence>
<dbReference type="KEGG" id="gur:Gura_1303"/>
<organism evidence="8 9">
    <name type="scientific">Geotalea uraniireducens (strain Rf4)</name>
    <name type="common">Geobacter uraniireducens</name>
    <dbReference type="NCBI Taxonomy" id="351605"/>
    <lineage>
        <taxon>Bacteria</taxon>
        <taxon>Pseudomonadati</taxon>
        <taxon>Thermodesulfobacteriota</taxon>
        <taxon>Desulfuromonadia</taxon>
        <taxon>Geobacterales</taxon>
        <taxon>Geobacteraceae</taxon>
        <taxon>Geotalea</taxon>
    </lineage>
</organism>
<keyword evidence="9" id="KW-1185">Reference proteome</keyword>
<reference evidence="8 9" key="1">
    <citation type="submission" date="2007-05" db="EMBL/GenBank/DDBJ databases">
        <title>Complete sequence of Geobacter uraniireducens Rf4.</title>
        <authorList>
            <consortium name="US DOE Joint Genome Institute"/>
            <person name="Copeland A."/>
            <person name="Lucas S."/>
            <person name="Lapidus A."/>
            <person name="Barry K."/>
            <person name="Detter J.C."/>
            <person name="Glavina del Rio T."/>
            <person name="Hammon N."/>
            <person name="Israni S."/>
            <person name="Dalin E."/>
            <person name="Tice H."/>
            <person name="Pitluck S."/>
            <person name="Chertkov O."/>
            <person name="Brettin T."/>
            <person name="Bruce D."/>
            <person name="Han C."/>
            <person name="Schmutz J."/>
            <person name="Larimer F."/>
            <person name="Land M."/>
            <person name="Hauser L."/>
            <person name="Kyrpides N."/>
            <person name="Mikhailova N."/>
            <person name="Shelobolina E."/>
            <person name="Aklujkar M."/>
            <person name="Lovley D."/>
            <person name="Richardson P."/>
        </authorList>
    </citation>
    <scope>NUCLEOTIDE SEQUENCE [LARGE SCALE GENOMIC DNA]</scope>
    <source>
        <strain evidence="8 9">Rf4</strain>
    </source>
</reference>
<feature type="binding site" description="axial binding residue" evidence="6">
    <location>
        <position position="66"/>
    </location>
    <ligand>
        <name>heme c</name>
        <dbReference type="ChEBI" id="CHEBI:61717"/>
        <label>1</label>
    </ligand>
    <ligandPart>
        <name>Fe</name>
        <dbReference type="ChEBI" id="CHEBI:18248"/>
    </ligandPart>
</feature>
<dbReference type="InterPro" id="IPR002322">
    <property type="entry name" value="Cyt_c_III"/>
</dbReference>
<dbReference type="HOGENOM" id="CLU_188310_0_0_7"/>
<evidence type="ECO:0000256" key="7">
    <source>
        <dbReference type="SAM" id="SignalP"/>
    </source>
</evidence>
<evidence type="ECO:0000256" key="2">
    <source>
        <dbReference type="ARBA" id="ARBA00022617"/>
    </source>
</evidence>
<feature type="binding site" description="axial binding residue" evidence="6">
    <location>
        <position position="35"/>
    </location>
    <ligand>
        <name>heme c</name>
        <dbReference type="ChEBI" id="CHEBI:61717"/>
        <label>1</label>
    </ligand>
    <ligandPart>
        <name>Fe</name>
        <dbReference type="ChEBI" id="CHEBI:18248"/>
    </ligandPart>
</feature>
<dbReference type="Proteomes" id="UP000006695">
    <property type="component" value="Chromosome"/>
</dbReference>
<comment type="cofactor">
    <cofactor evidence="6">
        <name>heme c</name>
        <dbReference type="ChEBI" id="CHEBI:61717"/>
    </cofactor>
    <text evidence="6">Binds 4 heme c groups covalently per monomer.</text>
</comment>
<keyword evidence="4" id="KW-0249">Electron transport</keyword>
<evidence type="ECO:0000256" key="4">
    <source>
        <dbReference type="ARBA" id="ARBA00022982"/>
    </source>
</evidence>
<dbReference type="PRINTS" id="PR00609">
    <property type="entry name" value="CYTOCHROMEC3"/>
</dbReference>
<evidence type="ECO:0000256" key="6">
    <source>
        <dbReference type="PIRSR" id="PIRSR602322-1"/>
    </source>
</evidence>
<feature type="binding site" description="axial binding residue" evidence="6">
    <location>
        <position position="48"/>
    </location>
    <ligand>
        <name>heme c</name>
        <dbReference type="ChEBI" id="CHEBI:61717"/>
        <label>1</label>
    </ligand>
    <ligandPart>
        <name>Fe</name>
        <dbReference type="ChEBI" id="CHEBI:18248"/>
    </ligandPart>
</feature>